<proteinExistence type="inferred from homology"/>
<dbReference type="InterPro" id="IPR020904">
    <property type="entry name" value="Sc_DH/Rdtase_CS"/>
</dbReference>
<dbReference type="PRINTS" id="PR00080">
    <property type="entry name" value="SDRFAMILY"/>
</dbReference>
<dbReference type="FunFam" id="3.40.50.720:FF:000084">
    <property type="entry name" value="Short-chain dehydrogenase reductase"/>
    <property type="match status" value="1"/>
</dbReference>
<dbReference type="AlphaFoldDB" id="A0A6J6VTJ0"/>
<evidence type="ECO:0000313" key="2">
    <source>
        <dbReference type="EMBL" id="CAB4775440.1"/>
    </source>
</evidence>
<name>A0A6J6VTJ0_9ZZZZ</name>
<dbReference type="PANTHER" id="PTHR43943">
    <property type="entry name" value="DEHYDROGENASE/REDUCTASE (SDR FAMILY) MEMBER 4"/>
    <property type="match status" value="1"/>
</dbReference>
<dbReference type="InterPro" id="IPR036291">
    <property type="entry name" value="NAD(P)-bd_dom_sf"/>
</dbReference>
<dbReference type="PROSITE" id="PS00061">
    <property type="entry name" value="ADH_SHORT"/>
    <property type="match status" value="1"/>
</dbReference>
<dbReference type="PANTHER" id="PTHR43943:SF2">
    <property type="entry name" value="DEHYDROGENASE_REDUCTASE 4"/>
    <property type="match status" value="1"/>
</dbReference>
<dbReference type="Pfam" id="PF13561">
    <property type="entry name" value="adh_short_C2"/>
    <property type="match status" value="1"/>
</dbReference>
<protein>
    <submittedName>
        <fullName evidence="2">Unannotated protein</fullName>
    </submittedName>
</protein>
<reference evidence="2" key="1">
    <citation type="submission" date="2020-05" db="EMBL/GenBank/DDBJ databases">
        <authorList>
            <person name="Chiriac C."/>
            <person name="Salcher M."/>
            <person name="Ghai R."/>
            <person name="Kavagutti S V."/>
        </authorList>
    </citation>
    <scope>NUCLEOTIDE SEQUENCE</scope>
</reference>
<dbReference type="EMBL" id="CAFAAB010000009">
    <property type="protein sequence ID" value="CAB4775440.1"/>
    <property type="molecule type" value="Genomic_DNA"/>
</dbReference>
<dbReference type="PRINTS" id="PR00081">
    <property type="entry name" value="GDHRDH"/>
</dbReference>
<comment type="similarity">
    <text evidence="1">Belongs to the short-chain dehydrogenases/reductases (SDR) family.</text>
</comment>
<organism evidence="2">
    <name type="scientific">freshwater metagenome</name>
    <dbReference type="NCBI Taxonomy" id="449393"/>
    <lineage>
        <taxon>unclassified sequences</taxon>
        <taxon>metagenomes</taxon>
        <taxon>ecological metagenomes</taxon>
    </lineage>
</organism>
<gene>
    <name evidence="2" type="ORF">UFOPK2958_00163</name>
</gene>
<evidence type="ECO:0000256" key="1">
    <source>
        <dbReference type="ARBA" id="ARBA00006484"/>
    </source>
</evidence>
<dbReference type="NCBIfam" id="NF005559">
    <property type="entry name" value="PRK07231.1"/>
    <property type="match status" value="1"/>
</dbReference>
<dbReference type="Gene3D" id="3.40.50.720">
    <property type="entry name" value="NAD(P)-binding Rossmann-like Domain"/>
    <property type="match status" value="1"/>
</dbReference>
<dbReference type="SUPFAM" id="SSF51735">
    <property type="entry name" value="NAD(P)-binding Rossmann-fold domains"/>
    <property type="match status" value="1"/>
</dbReference>
<sequence>MNISLNGQVAIITGASRGIGLAIAHRIHEAGGSVMLTSRKAENLAEALASFTSDLDRVATATGHVGRSEDAQHVIDATMERFGRVDILINNAATNPYYGPLLEIDDTRLQKTFEINQASIIYHCRAAYNAWMKEHGGVILNVASIGGLGPEPGIGWYNVTKAAVIHITKQLAYELAPSIRVNAVAPGLVRTELARGLWENGEAEISAHIPLRRLGEPDDIATICLTLVSDASSWMTGQTVVVDGGTINQPTGGVG</sequence>
<accession>A0A6J6VTJ0</accession>
<dbReference type="CDD" id="cd05233">
    <property type="entry name" value="SDR_c"/>
    <property type="match status" value="1"/>
</dbReference>
<dbReference type="InterPro" id="IPR002347">
    <property type="entry name" value="SDR_fam"/>
</dbReference>